<name>A0ACB9AF21_CICIN</name>
<reference evidence="1 2" key="2">
    <citation type="journal article" date="2022" name="Mol. Ecol. Resour.">
        <title>The genomes of chicory, endive, great burdock and yacon provide insights into Asteraceae paleo-polyploidization history and plant inulin production.</title>
        <authorList>
            <person name="Fan W."/>
            <person name="Wang S."/>
            <person name="Wang H."/>
            <person name="Wang A."/>
            <person name="Jiang F."/>
            <person name="Liu H."/>
            <person name="Zhao H."/>
            <person name="Xu D."/>
            <person name="Zhang Y."/>
        </authorList>
    </citation>
    <scope>NUCLEOTIDE SEQUENCE [LARGE SCALE GENOMIC DNA]</scope>
    <source>
        <strain evidence="2">cv. Punajuju</strain>
        <tissue evidence="1">Leaves</tissue>
    </source>
</reference>
<keyword evidence="2" id="KW-1185">Reference proteome</keyword>
<dbReference type="Proteomes" id="UP001055811">
    <property type="component" value="Linkage Group LG07"/>
</dbReference>
<sequence length="109" mass="12397">MEEEFNHLPPRLYRLPNNVVSISCEVCETDKFRSREKYSELQLLLLLPHGPGLPKVVPSTSHNLTNNSAHIEESVQSNLILFSFRLASKSLNPSSNFVFRSESAHFQSI</sequence>
<organism evidence="1 2">
    <name type="scientific">Cichorium intybus</name>
    <name type="common">Chicory</name>
    <dbReference type="NCBI Taxonomy" id="13427"/>
    <lineage>
        <taxon>Eukaryota</taxon>
        <taxon>Viridiplantae</taxon>
        <taxon>Streptophyta</taxon>
        <taxon>Embryophyta</taxon>
        <taxon>Tracheophyta</taxon>
        <taxon>Spermatophyta</taxon>
        <taxon>Magnoliopsida</taxon>
        <taxon>eudicotyledons</taxon>
        <taxon>Gunneridae</taxon>
        <taxon>Pentapetalae</taxon>
        <taxon>asterids</taxon>
        <taxon>campanulids</taxon>
        <taxon>Asterales</taxon>
        <taxon>Asteraceae</taxon>
        <taxon>Cichorioideae</taxon>
        <taxon>Cichorieae</taxon>
        <taxon>Cichoriinae</taxon>
        <taxon>Cichorium</taxon>
    </lineage>
</organism>
<gene>
    <name evidence="1" type="ORF">L2E82_38152</name>
</gene>
<evidence type="ECO:0000313" key="2">
    <source>
        <dbReference type="Proteomes" id="UP001055811"/>
    </source>
</evidence>
<proteinExistence type="predicted"/>
<comment type="caution">
    <text evidence="1">The sequence shown here is derived from an EMBL/GenBank/DDBJ whole genome shotgun (WGS) entry which is preliminary data.</text>
</comment>
<accession>A0ACB9AF21</accession>
<protein>
    <submittedName>
        <fullName evidence="1">Uncharacterized protein</fullName>
    </submittedName>
</protein>
<reference evidence="2" key="1">
    <citation type="journal article" date="2022" name="Mol. Ecol. Resour.">
        <title>The genomes of chicory, endive, great burdock and yacon provide insights into Asteraceae palaeo-polyploidization history and plant inulin production.</title>
        <authorList>
            <person name="Fan W."/>
            <person name="Wang S."/>
            <person name="Wang H."/>
            <person name="Wang A."/>
            <person name="Jiang F."/>
            <person name="Liu H."/>
            <person name="Zhao H."/>
            <person name="Xu D."/>
            <person name="Zhang Y."/>
        </authorList>
    </citation>
    <scope>NUCLEOTIDE SEQUENCE [LARGE SCALE GENOMIC DNA]</scope>
    <source>
        <strain evidence="2">cv. Punajuju</strain>
    </source>
</reference>
<evidence type="ECO:0000313" key="1">
    <source>
        <dbReference type="EMBL" id="KAI3708737.1"/>
    </source>
</evidence>
<dbReference type="EMBL" id="CM042015">
    <property type="protein sequence ID" value="KAI3708737.1"/>
    <property type="molecule type" value="Genomic_DNA"/>
</dbReference>